<dbReference type="SMART" id="SM00369">
    <property type="entry name" value="LRR_TYP"/>
    <property type="match status" value="4"/>
</dbReference>
<evidence type="ECO:0000256" key="1">
    <source>
        <dbReference type="ARBA" id="ARBA00022614"/>
    </source>
</evidence>
<gene>
    <name evidence="5" type="ORF">TTHERM_00189140</name>
</gene>
<keyword evidence="6" id="KW-1185">Reference proteome</keyword>
<evidence type="ECO:0000256" key="3">
    <source>
        <dbReference type="SAM" id="Coils"/>
    </source>
</evidence>
<evidence type="ECO:0008006" key="7">
    <source>
        <dbReference type="Google" id="ProtNLM"/>
    </source>
</evidence>
<dbReference type="SUPFAM" id="SSF52058">
    <property type="entry name" value="L domain-like"/>
    <property type="match status" value="1"/>
</dbReference>
<proteinExistence type="predicted"/>
<dbReference type="InterPro" id="IPR050836">
    <property type="entry name" value="SDS22/Internalin_LRR"/>
</dbReference>
<dbReference type="InterPro" id="IPR032675">
    <property type="entry name" value="LRR_dom_sf"/>
</dbReference>
<feature type="compositionally biased region" description="Low complexity" evidence="4">
    <location>
        <begin position="109"/>
        <end position="118"/>
    </location>
</feature>
<keyword evidence="2" id="KW-0677">Repeat</keyword>
<organism evidence="5 6">
    <name type="scientific">Tetrahymena thermophila (strain SB210)</name>
    <dbReference type="NCBI Taxonomy" id="312017"/>
    <lineage>
        <taxon>Eukaryota</taxon>
        <taxon>Sar</taxon>
        <taxon>Alveolata</taxon>
        <taxon>Ciliophora</taxon>
        <taxon>Intramacronucleata</taxon>
        <taxon>Oligohymenophorea</taxon>
        <taxon>Hymenostomatida</taxon>
        <taxon>Tetrahymenina</taxon>
        <taxon>Tetrahymenidae</taxon>
        <taxon>Tetrahymena</taxon>
    </lineage>
</organism>
<dbReference type="PANTHER" id="PTHR46652">
    <property type="entry name" value="LEUCINE-RICH REPEAT AND IQ DOMAIN-CONTAINING PROTEIN 1-RELATED"/>
    <property type="match status" value="1"/>
</dbReference>
<keyword evidence="1" id="KW-0433">Leucine-rich repeat</keyword>
<dbReference type="Pfam" id="PF12799">
    <property type="entry name" value="LRR_4"/>
    <property type="match status" value="1"/>
</dbReference>
<dbReference type="InterPro" id="IPR001611">
    <property type="entry name" value="Leu-rich_rpt"/>
</dbReference>
<feature type="coiled-coil region" evidence="3">
    <location>
        <begin position="336"/>
        <end position="363"/>
    </location>
</feature>
<evidence type="ECO:0000256" key="4">
    <source>
        <dbReference type="SAM" id="MobiDB-lite"/>
    </source>
</evidence>
<evidence type="ECO:0000313" key="5">
    <source>
        <dbReference type="EMBL" id="EAR96345.2"/>
    </source>
</evidence>
<sequence>MNPIKLNIKPQQIISDQNVVSPNFRVSQGIVSISESTPILRVPTSVQQIKKNIIFQQPQQQMQLQDLSPHQLSGSNLMLKRSNSNQLKQLRYEDRRTPQKSKQRLPDINSSNNNNSNSVINQKKTSGFSNLLQQNKRVETSPIQSAKNIYSNQSTISLLNNPLNNSLITSELQEIFVKEKDERFRYLMKHGSLKKIENNGGIIFSELQQIPGIWVCYRRPSVREQQIEKLNLDKLELSHIPLLEGEEKLKILSYQHNKIVKVENLVSLPNLLYLDLYNNNIKEIENLNSLVQLKVLLLPKNQIQKIKNIEMLQKLEVLDLHSNKIAKIEGVHKLINLKVLNLANNLIQKVENLENNITLTELNLKINLIDNLLNFSQFPRLSKLYLSNNKINEFNKIKDIKLLTQLNELNLEGNPISKQRPEYLLNILEILPESTSIIDHKSVAQFKEELDSLQNQLKTIKQQPKLQINNEKISNNVSLQDQINLQSNNNRESTPAKNIFKNDKDTKDVQSANNINEDMQPQEVINVIKQQWIEEEKRVKELDAQSAQRKSYLKNSKIEGGHAEIEEDGTYSLYVYGNAYEIVLSNPLFQENIERIQLQYILFDNLVENNVLSQIKNFKKLKEIILKDNHITSLLQLAKLEMLQNLKFLTIENSVLNKCSFFKEFVVYRFPFIQKFNGKEIRDVDKLKAKQIFNNFDKILQLPDKYYNISQIREYANDQQTKKDKQYVKVFTKTVSSQAEEFVSNILSSHVVEEYEEQQCFDQNLDLYILELLDDIVN</sequence>
<dbReference type="InterPro" id="IPR025875">
    <property type="entry name" value="Leu-rich_rpt_4"/>
</dbReference>
<dbReference type="PROSITE" id="PS51450">
    <property type="entry name" value="LRR"/>
    <property type="match status" value="6"/>
</dbReference>
<dbReference type="eggNOG" id="KOG0531">
    <property type="taxonomic scope" value="Eukaryota"/>
</dbReference>
<evidence type="ECO:0000313" key="6">
    <source>
        <dbReference type="Proteomes" id="UP000009168"/>
    </source>
</evidence>
<evidence type="ECO:0000256" key="2">
    <source>
        <dbReference type="ARBA" id="ARBA00022737"/>
    </source>
</evidence>
<name>I7MJH4_TETTS</name>
<feature type="region of interest" description="Disordered" evidence="4">
    <location>
        <begin position="83"/>
        <end position="126"/>
    </location>
</feature>
<dbReference type="RefSeq" id="XP_001016590.2">
    <property type="nucleotide sequence ID" value="XM_001016590.2"/>
</dbReference>
<dbReference type="Proteomes" id="UP000009168">
    <property type="component" value="Unassembled WGS sequence"/>
</dbReference>
<dbReference type="OrthoDB" id="277458at2759"/>
<accession>I7MJH4</accession>
<dbReference type="Gene3D" id="3.80.10.10">
    <property type="entry name" value="Ribonuclease Inhibitor"/>
    <property type="match status" value="3"/>
</dbReference>
<dbReference type="InParanoid" id="I7MJH4"/>
<dbReference type="EMBL" id="GG662693">
    <property type="protein sequence ID" value="EAR96345.2"/>
    <property type="molecule type" value="Genomic_DNA"/>
</dbReference>
<reference evidence="6" key="1">
    <citation type="journal article" date="2006" name="PLoS Biol.">
        <title>Macronuclear genome sequence of the ciliate Tetrahymena thermophila, a model eukaryote.</title>
        <authorList>
            <person name="Eisen J.A."/>
            <person name="Coyne R.S."/>
            <person name="Wu M."/>
            <person name="Wu D."/>
            <person name="Thiagarajan M."/>
            <person name="Wortman J.R."/>
            <person name="Badger J.H."/>
            <person name="Ren Q."/>
            <person name="Amedeo P."/>
            <person name="Jones K.M."/>
            <person name="Tallon L.J."/>
            <person name="Delcher A.L."/>
            <person name="Salzberg S.L."/>
            <person name="Silva J.C."/>
            <person name="Haas B.J."/>
            <person name="Majoros W.H."/>
            <person name="Farzad M."/>
            <person name="Carlton J.M."/>
            <person name="Smith R.K. Jr."/>
            <person name="Garg J."/>
            <person name="Pearlman R.E."/>
            <person name="Karrer K.M."/>
            <person name="Sun L."/>
            <person name="Manning G."/>
            <person name="Elde N.C."/>
            <person name="Turkewitz A.P."/>
            <person name="Asai D.J."/>
            <person name="Wilkes D.E."/>
            <person name="Wang Y."/>
            <person name="Cai H."/>
            <person name="Collins K."/>
            <person name="Stewart B.A."/>
            <person name="Lee S.R."/>
            <person name="Wilamowska K."/>
            <person name="Weinberg Z."/>
            <person name="Ruzzo W.L."/>
            <person name="Wloga D."/>
            <person name="Gaertig J."/>
            <person name="Frankel J."/>
            <person name="Tsao C.-C."/>
            <person name="Gorovsky M.A."/>
            <person name="Keeling P.J."/>
            <person name="Waller R.F."/>
            <person name="Patron N.J."/>
            <person name="Cherry J.M."/>
            <person name="Stover N.A."/>
            <person name="Krieger C.J."/>
            <person name="del Toro C."/>
            <person name="Ryder H.F."/>
            <person name="Williamson S.C."/>
            <person name="Barbeau R.A."/>
            <person name="Hamilton E.P."/>
            <person name="Orias E."/>
        </authorList>
    </citation>
    <scope>NUCLEOTIDE SEQUENCE [LARGE SCALE GENOMIC DNA]</scope>
    <source>
        <strain evidence="6">SB210</strain>
    </source>
</reference>
<dbReference type="AlphaFoldDB" id="I7MJH4"/>
<keyword evidence="3" id="KW-0175">Coiled coil</keyword>
<dbReference type="KEGG" id="tet:TTHERM_00189140"/>
<protein>
    <recommendedName>
        <fullName evidence="7">Leucine rich repeat protein</fullName>
    </recommendedName>
</protein>
<dbReference type="PANTHER" id="PTHR46652:SF3">
    <property type="entry name" value="LEUCINE-RICH REPEAT-CONTAINING PROTEIN 9"/>
    <property type="match status" value="1"/>
</dbReference>
<dbReference type="STRING" id="312017.I7MJH4"/>
<dbReference type="InterPro" id="IPR003591">
    <property type="entry name" value="Leu-rich_rpt_typical-subtyp"/>
</dbReference>
<dbReference type="GeneID" id="7830849"/>
<dbReference type="SMART" id="SM00365">
    <property type="entry name" value="LRR_SD22"/>
    <property type="match status" value="7"/>
</dbReference>